<dbReference type="GO" id="GO:0003964">
    <property type="term" value="F:RNA-directed DNA polymerase activity"/>
    <property type="evidence" value="ECO:0007669"/>
    <property type="project" value="UniProtKB-KW"/>
</dbReference>
<dbReference type="SUPFAM" id="SSF56672">
    <property type="entry name" value="DNA/RNA polymerases"/>
    <property type="match status" value="1"/>
</dbReference>
<dbReference type="InterPro" id="IPR043502">
    <property type="entry name" value="DNA/RNA_pol_sf"/>
</dbReference>
<dbReference type="InterPro" id="IPR051083">
    <property type="entry name" value="GrpII_Intron_Splice-Mob/Def"/>
</dbReference>
<dbReference type="PANTHER" id="PTHR34047:SF8">
    <property type="entry name" value="PROTEIN YKFC"/>
    <property type="match status" value="1"/>
</dbReference>
<dbReference type="AlphaFoldDB" id="A0A379SDE6"/>
<feature type="domain" description="Reverse transcriptase" evidence="2">
    <location>
        <begin position="1"/>
        <end position="285"/>
    </location>
</feature>
<keyword evidence="4" id="KW-0808">Transferase</keyword>
<name>A0A379SDE6_SALER</name>
<dbReference type="Gene3D" id="3.30.70.270">
    <property type="match status" value="1"/>
</dbReference>
<dbReference type="InterPro" id="IPR043128">
    <property type="entry name" value="Rev_trsase/Diguanyl_cyclase"/>
</dbReference>
<proteinExistence type="inferred from homology"/>
<keyword evidence="4" id="KW-0548">Nucleotidyltransferase</keyword>
<protein>
    <submittedName>
        <fullName evidence="4">Retron-type reverse transcriptase</fullName>
    </submittedName>
</protein>
<dbReference type="InterPro" id="IPR000477">
    <property type="entry name" value="RT_dom"/>
</dbReference>
<evidence type="ECO:0000313" key="3">
    <source>
        <dbReference type="EMBL" id="SUG27600.1"/>
    </source>
</evidence>
<evidence type="ECO:0000256" key="1">
    <source>
        <dbReference type="ARBA" id="ARBA00034120"/>
    </source>
</evidence>
<accession>A0A379SDE6</accession>
<sequence length="385" mass="43691">MTRRVPAGRITQRASGSASCRGRFTVALMNESFVWLCKTRCHFPPDADIWHLRFHWQRERARILVALNAGTYRFSAMRLVTTAGGEKRAVWDAADALVLRCMTRLLEQLLPVSVLCEHVRGHGGGRASVRQTHARTLSRRWPWICRTDIRGYYGHICGTTLYAQLSEYVRSPLLLNLLHQFLNYSVEEGGVFHTPSQGIPRSSALSPLLAAFHLTETDRDFEGHRHVIYVRYMDDFLIFAPTRWHLRKAVSRLNRHLSSYGFEQHPDKTFIGRVEKGFDWMGFWFTDKGCTSVAPRAVSNCLTKLRRLYEQARRHPSAGGDARVAEYLSHWTRWARSGFTGPVGGLLPVQYADDPAGGPGKPFRLAHGGAGGCARLDVYQRDRVV</sequence>
<comment type="similarity">
    <text evidence="1">Belongs to the bacterial reverse transcriptase family.</text>
</comment>
<dbReference type="PANTHER" id="PTHR34047">
    <property type="entry name" value="NUCLEAR INTRON MATURASE 1, MITOCHONDRIAL-RELATED"/>
    <property type="match status" value="1"/>
</dbReference>
<dbReference type="PROSITE" id="PS50878">
    <property type="entry name" value="RT_POL"/>
    <property type="match status" value="1"/>
</dbReference>
<keyword evidence="4" id="KW-0695">RNA-directed DNA polymerase</keyword>
<reference evidence="4 5" key="1">
    <citation type="submission" date="2018-06" db="EMBL/GenBank/DDBJ databases">
        <authorList>
            <consortium name="Pathogen Informatics"/>
            <person name="Doyle S."/>
        </authorList>
    </citation>
    <scope>NUCLEOTIDE SEQUENCE [LARGE SCALE GENOMIC DNA]</scope>
    <source>
        <strain evidence="4 5">NCTC10718</strain>
    </source>
</reference>
<dbReference type="Proteomes" id="UP000254332">
    <property type="component" value="Unassembled WGS sequence"/>
</dbReference>
<dbReference type="EMBL" id="UGWQ01000003">
    <property type="protein sequence ID" value="SUG27600.1"/>
    <property type="molecule type" value="Genomic_DNA"/>
</dbReference>
<evidence type="ECO:0000259" key="2">
    <source>
        <dbReference type="PROSITE" id="PS50878"/>
    </source>
</evidence>
<dbReference type="EMBL" id="UGWQ01000003">
    <property type="protein sequence ID" value="SUG27609.1"/>
    <property type="molecule type" value="Genomic_DNA"/>
</dbReference>
<dbReference type="CDD" id="cd01646">
    <property type="entry name" value="RT_Bac_retron_I"/>
    <property type="match status" value="1"/>
</dbReference>
<evidence type="ECO:0000313" key="4">
    <source>
        <dbReference type="EMBL" id="SUG27609.1"/>
    </source>
</evidence>
<organism evidence="4 5">
    <name type="scientific">Salmonella enterica</name>
    <name type="common">Salmonella choleraesuis</name>
    <dbReference type="NCBI Taxonomy" id="28901"/>
    <lineage>
        <taxon>Bacteria</taxon>
        <taxon>Pseudomonadati</taxon>
        <taxon>Pseudomonadota</taxon>
        <taxon>Gammaproteobacteria</taxon>
        <taxon>Enterobacterales</taxon>
        <taxon>Enterobacteriaceae</taxon>
        <taxon>Salmonella</taxon>
    </lineage>
</organism>
<dbReference type="Pfam" id="PF00078">
    <property type="entry name" value="RVT_1"/>
    <property type="match status" value="1"/>
</dbReference>
<gene>
    <name evidence="3" type="ORF">NCTC10718_04925</name>
    <name evidence="4" type="ORF">NCTC10718_04934</name>
</gene>
<evidence type="ECO:0000313" key="5">
    <source>
        <dbReference type="Proteomes" id="UP000254332"/>
    </source>
</evidence>